<evidence type="ECO:0000313" key="3">
    <source>
        <dbReference type="EMBL" id="GKV03041.1"/>
    </source>
</evidence>
<dbReference type="GO" id="GO:0010073">
    <property type="term" value="P:meristem maintenance"/>
    <property type="evidence" value="ECO:0007669"/>
    <property type="project" value="InterPro"/>
</dbReference>
<dbReference type="InterPro" id="IPR019557">
    <property type="entry name" value="AminoTfrase-like_pln_mobile"/>
</dbReference>
<dbReference type="PANTHER" id="PTHR46033">
    <property type="entry name" value="PROTEIN MAIN-LIKE 2"/>
    <property type="match status" value="1"/>
</dbReference>
<feature type="coiled-coil region" evidence="1">
    <location>
        <begin position="451"/>
        <end position="485"/>
    </location>
</feature>
<gene>
    <name evidence="3" type="ORF">SLEP1_g15407</name>
</gene>
<evidence type="ECO:0000256" key="1">
    <source>
        <dbReference type="SAM" id="Coils"/>
    </source>
</evidence>
<dbReference type="AlphaFoldDB" id="A0AAV5ITA8"/>
<proteinExistence type="predicted"/>
<sequence length="507" mass="57383">MRRSTRKSSIGLLVEESRNPTGNFSTRFSLPSFLKRVEKLTDEQRNVIKKLGFGNLLLLTNQMLSKNLLVELMESWSCEESAFVLVPGMLKITSVDVALILGLRMVGDPLILKEDEPFSELEREYGAALWKRKIAVSALESRLESIGDEVNEDFIRTFILFMIGTILFPNTSGKVDSRYLSLLDDLDNIGRFSWGAAVLEDLIMWLNKRKETSVQYIGGCLILLQVWSYEHIDLARPALVESSLTFPRACRWENVRSHQRQWFTSQFKELQEHQIIWELKPTSEELKFDIIKELLEAQNEREDSSGFEYLATGDSVNDDGLQDESNVNNASEVQEQEAAEVLVQQPLASQHLPEVKKECIGYLSPLRCSALHKVDLELSSQSQNSSMNLVQQQEEAGVHVQQPLASQHLPGGKTESNGYLPTSCGSALHKVDLELSSRSQKSSMNFTIGNGNELIKRIQELEAENLELKKENGTLRMENGELRNQILLTDNFVARLEGLVMDDSYPL</sequence>
<dbReference type="Pfam" id="PF10536">
    <property type="entry name" value="PMD"/>
    <property type="match status" value="1"/>
</dbReference>
<keyword evidence="4" id="KW-1185">Reference proteome</keyword>
<dbReference type="PANTHER" id="PTHR46033:SF8">
    <property type="entry name" value="PROTEIN MAINTENANCE OF MERISTEMS-LIKE"/>
    <property type="match status" value="1"/>
</dbReference>
<evidence type="ECO:0000259" key="2">
    <source>
        <dbReference type="Pfam" id="PF10536"/>
    </source>
</evidence>
<keyword evidence="1" id="KW-0175">Coiled coil</keyword>
<evidence type="ECO:0000313" key="4">
    <source>
        <dbReference type="Proteomes" id="UP001054252"/>
    </source>
</evidence>
<accession>A0AAV5ITA8</accession>
<protein>
    <recommendedName>
        <fullName evidence="2">Aminotransferase-like plant mobile domain-containing protein</fullName>
    </recommendedName>
</protein>
<dbReference type="EMBL" id="BPVZ01000019">
    <property type="protein sequence ID" value="GKV03041.1"/>
    <property type="molecule type" value="Genomic_DNA"/>
</dbReference>
<dbReference type="Proteomes" id="UP001054252">
    <property type="component" value="Unassembled WGS sequence"/>
</dbReference>
<dbReference type="InterPro" id="IPR044824">
    <property type="entry name" value="MAIN-like"/>
</dbReference>
<name>A0AAV5ITA8_9ROSI</name>
<feature type="domain" description="Aminotransferase-like plant mobile" evidence="2">
    <location>
        <begin position="56"/>
        <end position="278"/>
    </location>
</feature>
<comment type="caution">
    <text evidence="3">The sequence shown here is derived from an EMBL/GenBank/DDBJ whole genome shotgun (WGS) entry which is preliminary data.</text>
</comment>
<reference evidence="3 4" key="1">
    <citation type="journal article" date="2021" name="Commun. Biol.">
        <title>The genome of Shorea leprosula (Dipterocarpaceae) highlights the ecological relevance of drought in aseasonal tropical rainforests.</title>
        <authorList>
            <person name="Ng K.K.S."/>
            <person name="Kobayashi M.J."/>
            <person name="Fawcett J.A."/>
            <person name="Hatakeyama M."/>
            <person name="Paape T."/>
            <person name="Ng C.H."/>
            <person name="Ang C.C."/>
            <person name="Tnah L.H."/>
            <person name="Lee C.T."/>
            <person name="Nishiyama T."/>
            <person name="Sese J."/>
            <person name="O'Brien M.J."/>
            <person name="Copetti D."/>
            <person name="Mohd Noor M.I."/>
            <person name="Ong R.C."/>
            <person name="Putra M."/>
            <person name="Sireger I.Z."/>
            <person name="Indrioko S."/>
            <person name="Kosugi Y."/>
            <person name="Izuno A."/>
            <person name="Isagi Y."/>
            <person name="Lee S.L."/>
            <person name="Shimizu K.K."/>
        </authorList>
    </citation>
    <scope>NUCLEOTIDE SEQUENCE [LARGE SCALE GENOMIC DNA]</scope>
    <source>
        <strain evidence="3">214</strain>
    </source>
</reference>
<organism evidence="3 4">
    <name type="scientific">Rubroshorea leprosula</name>
    <dbReference type="NCBI Taxonomy" id="152421"/>
    <lineage>
        <taxon>Eukaryota</taxon>
        <taxon>Viridiplantae</taxon>
        <taxon>Streptophyta</taxon>
        <taxon>Embryophyta</taxon>
        <taxon>Tracheophyta</taxon>
        <taxon>Spermatophyta</taxon>
        <taxon>Magnoliopsida</taxon>
        <taxon>eudicotyledons</taxon>
        <taxon>Gunneridae</taxon>
        <taxon>Pentapetalae</taxon>
        <taxon>rosids</taxon>
        <taxon>malvids</taxon>
        <taxon>Malvales</taxon>
        <taxon>Dipterocarpaceae</taxon>
        <taxon>Rubroshorea</taxon>
    </lineage>
</organism>
<dbReference type="CDD" id="cd14686">
    <property type="entry name" value="bZIP"/>
    <property type="match status" value="1"/>
</dbReference>